<feature type="domain" description="Xylanolytic transcriptional activator regulatory" evidence="7">
    <location>
        <begin position="246"/>
        <end position="300"/>
    </location>
</feature>
<keyword evidence="3" id="KW-0805">Transcription regulation</keyword>
<dbReference type="InterPro" id="IPR007219">
    <property type="entry name" value="XnlR_reg_dom"/>
</dbReference>
<dbReference type="GO" id="GO:0005634">
    <property type="term" value="C:nucleus"/>
    <property type="evidence" value="ECO:0007669"/>
    <property type="project" value="UniProtKB-SubCell"/>
</dbReference>
<protein>
    <recommendedName>
        <fullName evidence="7">Xylanolytic transcriptional activator regulatory domain-containing protein</fullName>
    </recommendedName>
</protein>
<organism evidence="8 9">
    <name type="scientific">Gonapodya prolifera (strain JEL478)</name>
    <name type="common">Monoblepharis prolifera</name>
    <dbReference type="NCBI Taxonomy" id="1344416"/>
    <lineage>
        <taxon>Eukaryota</taxon>
        <taxon>Fungi</taxon>
        <taxon>Fungi incertae sedis</taxon>
        <taxon>Chytridiomycota</taxon>
        <taxon>Chytridiomycota incertae sedis</taxon>
        <taxon>Monoblepharidomycetes</taxon>
        <taxon>Monoblepharidales</taxon>
        <taxon>Gonapodyaceae</taxon>
        <taxon>Gonapodya</taxon>
    </lineage>
</organism>
<dbReference type="Proteomes" id="UP000070544">
    <property type="component" value="Unassembled WGS sequence"/>
</dbReference>
<evidence type="ECO:0000313" key="9">
    <source>
        <dbReference type="Proteomes" id="UP000070544"/>
    </source>
</evidence>
<evidence type="ECO:0000256" key="3">
    <source>
        <dbReference type="ARBA" id="ARBA00023015"/>
    </source>
</evidence>
<evidence type="ECO:0000256" key="6">
    <source>
        <dbReference type="SAM" id="MobiDB-lite"/>
    </source>
</evidence>
<dbReference type="Pfam" id="PF04082">
    <property type="entry name" value="Fungal_trans"/>
    <property type="match status" value="1"/>
</dbReference>
<evidence type="ECO:0000259" key="7">
    <source>
        <dbReference type="Pfam" id="PF04082"/>
    </source>
</evidence>
<evidence type="ECO:0000256" key="5">
    <source>
        <dbReference type="ARBA" id="ARBA00023242"/>
    </source>
</evidence>
<reference evidence="8 9" key="1">
    <citation type="journal article" date="2015" name="Genome Biol. Evol.">
        <title>Phylogenomic analyses indicate that early fungi evolved digesting cell walls of algal ancestors of land plants.</title>
        <authorList>
            <person name="Chang Y."/>
            <person name="Wang S."/>
            <person name="Sekimoto S."/>
            <person name="Aerts A.L."/>
            <person name="Choi C."/>
            <person name="Clum A."/>
            <person name="LaButti K.M."/>
            <person name="Lindquist E.A."/>
            <person name="Yee Ngan C."/>
            <person name="Ohm R.A."/>
            <person name="Salamov A.A."/>
            <person name="Grigoriev I.V."/>
            <person name="Spatafora J.W."/>
            <person name="Berbee M.L."/>
        </authorList>
    </citation>
    <scope>NUCLEOTIDE SEQUENCE [LARGE SCALE GENOMIC DNA]</scope>
    <source>
        <strain evidence="8 9">JEL478</strain>
    </source>
</reference>
<evidence type="ECO:0000256" key="2">
    <source>
        <dbReference type="ARBA" id="ARBA00022723"/>
    </source>
</evidence>
<dbReference type="GO" id="GO:0000981">
    <property type="term" value="F:DNA-binding transcription factor activity, RNA polymerase II-specific"/>
    <property type="evidence" value="ECO:0007669"/>
    <property type="project" value="InterPro"/>
</dbReference>
<evidence type="ECO:0000256" key="1">
    <source>
        <dbReference type="ARBA" id="ARBA00004123"/>
    </source>
</evidence>
<keyword evidence="4" id="KW-0804">Transcription</keyword>
<evidence type="ECO:0000256" key="4">
    <source>
        <dbReference type="ARBA" id="ARBA00023163"/>
    </source>
</evidence>
<keyword evidence="2" id="KW-0479">Metal-binding</keyword>
<dbReference type="AlphaFoldDB" id="A0A139A1Q2"/>
<dbReference type="CDD" id="cd12148">
    <property type="entry name" value="fungal_TF_MHR"/>
    <property type="match status" value="1"/>
</dbReference>
<dbReference type="InterPro" id="IPR050815">
    <property type="entry name" value="TF_fung"/>
</dbReference>
<gene>
    <name evidence="8" type="ORF">M427DRAFT_139722</name>
</gene>
<dbReference type="GO" id="GO:0008270">
    <property type="term" value="F:zinc ion binding"/>
    <property type="evidence" value="ECO:0007669"/>
    <property type="project" value="InterPro"/>
</dbReference>
<name>A0A139A1Q2_GONPJ</name>
<proteinExistence type="predicted"/>
<dbReference type="OrthoDB" id="4685598at2759"/>
<dbReference type="PANTHER" id="PTHR47338:SF5">
    <property type="entry name" value="ZN(II)2CYS6 TRANSCRIPTION FACTOR (EUROFUNG)"/>
    <property type="match status" value="1"/>
</dbReference>
<evidence type="ECO:0000313" key="8">
    <source>
        <dbReference type="EMBL" id="KXS10293.1"/>
    </source>
</evidence>
<dbReference type="GO" id="GO:0003677">
    <property type="term" value="F:DNA binding"/>
    <property type="evidence" value="ECO:0007669"/>
    <property type="project" value="InterPro"/>
</dbReference>
<sequence>MADTQSMDGTIGSPSISSVSRKRSPPPLERPTSSKRPTRHVNSRLSLLEHVLRSSASRTTEKEKEKERNLDSGATVAVIKLNPNPLADAKLKSFPHFLSAEVCYKLLSRYFASKPSHSALVHSSVILENPKPNPILTFSVLSLASSLNPEQHFRTLGKWMMFPRMKETLRATSWPSVETIIAYLHGFFISFTSTKSVKESLVHLSQACAATKLLRITSEEGLHALFPEEVTANSDLVGSNPMTPPWLLREQARRVAWLAFSLDAVISASLGNRTSLEEDGLWTLNFPCDDATWSQKKPPSLDPNTPRASLRSILTPVVSGERQPEPTYPLLASTWGKIPPYMEPVCIYTFRLATQLHVRIEQLGLCVFMYQDPDIHNVGSKIRHVEHVIEKLETYISCGGKVRTSSSLLSSAVLSAARAVLHGPGMVLERLWIKLIGERLWFRDFVPEVPQDLAYWIELKRPRHGMETEELLSAWSASPHFITAIEDASCAAVILQEAVALDPGLRNYVTEGARGWFGNPIEKVLGSSAVVLIVAAALSRVHKLPTEQQLACSAQSILSGGGPPIDVEGMVSWVVQELKLKEVGKPKAGPT</sequence>
<dbReference type="GO" id="GO:0006351">
    <property type="term" value="P:DNA-templated transcription"/>
    <property type="evidence" value="ECO:0007669"/>
    <property type="project" value="InterPro"/>
</dbReference>
<dbReference type="PANTHER" id="PTHR47338">
    <property type="entry name" value="ZN(II)2CYS6 TRANSCRIPTION FACTOR (EUROFUNG)-RELATED"/>
    <property type="match status" value="1"/>
</dbReference>
<accession>A0A139A1Q2</accession>
<keyword evidence="9" id="KW-1185">Reference proteome</keyword>
<dbReference type="EMBL" id="KQ965831">
    <property type="protein sequence ID" value="KXS10293.1"/>
    <property type="molecule type" value="Genomic_DNA"/>
</dbReference>
<keyword evidence="5" id="KW-0539">Nucleus</keyword>
<feature type="region of interest" description="Disordered" evidence="6">
    <location>
        <begin position="1"/>
        <end position="43"/>
    </location>
</feature>
<comment type="subcellular location">
    <subcellularLocation>
        <location evidence="1">Nucleus</location>
    </subcellularLocation>
</comment>